<feature type="region of interest" description="Disordered" evidence="1">
    <location>
        <begin position="105"/>
        <end position="133"/>
    </location>
</feature>
<reference evidence="2 3" key="1">
    <citation type="journal article" date="2013" name="Curr. Biol.">
        <title>The Genome of the Foraminiferan Reticulomyxa filosa.</title>
        <authorList>
            <person name="Glockner G."/>
            <person name="Hulsmann N."/>
            <person name="Schleicher M."/>
            <person name="Noegel A.A."/>
            <person name="Eichinger L."/>
            <person name="Gallinger C."/>
            <person name="Pawlowski J."/>
            <person name="Sierra R."/>
            <person name="Euteneuer U."/>
            <person name="Pillet L."/>
            <person name="Moustafa A."/>
            <person name="Platzer M."/>
            <person name="Groth M."/>
            <person name="Szafranski K."/>
            <person name="Schliwa M."/>
        </authorList>
    </citation>
    <scope>NUCLEOTIDE SEQUENCE [LARGE SCALE GENOMIC DNA]</scope>
</reference>
<evidence type="ECO:0000256" key="1">
    <source>
        <dbReference type="SAM" id="MobiDB-lite"/>
    </source>
</evidence>
<feature type="region of interest" description="Disordered" evidence="1">
    <location>
        <begin position="191"/>
        <end position="222"/>
    </location>
</feature>
<keyword evidence="3" id="KW-1185">Reference proteome</keyword>
<sequence length="494" mass="57851">MINRSNKRRKVVSKEITDTKDTVPVNKLTVPPITTEKEWNKFLESRFKDETQIDDEAEGNQQIWWKGDWKPPEIKVNWEQGPIGQIKNWWEEDESLQKIIYAKKAEDKETEENKKKKMSANDRIREKKKKEQLQAIKKDVTKELKRQQLEKQLRKRIEEGKVVKSIAEISDQNNNESDAFVSFFEGALGQKKSGDDDNDDDENNDEDGKGLGNKGKTKEEEEEIKLQKKIYLKQQRKLRKPVFKTIASFENDSLFFIDNSDDVSSSQFHDPISNQSLLDFIESDNGPIASTNVNDSNITKSHNNNAKSNSLASNHASTKNTPSSAANTTEMRISSENLLTGILPNEKRNEKKLLKKLNIMDYVIRYRDDFYREIEELQINRDSLVQNWRSIKQHSSLSRKLKKKLGIIMARYRLINYKKQIKKLDKKVLINIFDVKKMFRMYSKIGRDMNELHKDRIFSNIFFSEFGAHFNISFHMLMTKNMNLEKSKSHNKKT</sequence>
<proteinExistence type="predicted"/>
<accession>X6M6K3</accession>
<dbReference type="AlphaFoldDB" id="X6M6K3"/>
<feature type="compositionally biased region" description="Acidic residues" evidence="1">
    <location>
        <begin position="196"/>
        <end position="205"/>
    </location>
</feature>
<feature type="compositionally biased region" description="Polar residues" evidence="1">
    <location>
        <begin position="318"/>
        <end position="328"/>
    </location>
</feature>
<feature type="region of interest" description="Disordered" evidence="1">
    <location>
        <begin position="291"/>
        <end position="328"/>
    </location>
</feature>
<dbReference type="Proteomes" id="UP000023152">
    <property type="component" value="Unassembled WGS sequence"/>
</dbReference>
<dbReference type="EMBL" id="ASPP01024366">
    <property type="protein sequence ID" value="ETO09092.1"/>
    <property type="molecule type" value="Genomic_DNA"/>
</dbReference>
<evidence type="ECO:0000313" key="2">
    <source>
        <dbReference type="EMBL" id="ETO09092.1"/>
    </source>
</evidence>
<comment type="caution">
    <text evidence="2">The sequence shown here is derived from an EMBL/GenBank/DDBJ whole genome shotgun (WGS) entry which is preliminary data.</text>
</comment>
<protein>
    <submittedName>
        <fullName evidence="2">C2 domain containing protein</fullName>
    </submittedName>
</protein>
<evidence type="ECO:0000313" key="3">
    <source>
        <dbReference type="Proteomes" id="UP000023152"/>
    </source>
</evidence>
<feature type="compositionally biased region" description="Low complexity" evidence="1">
    <location>
        <begin position="300"/>
        <end position="317"/>
    </location>
</feature>
<name>X6M6K3_RETFI</name>
<organism evidence="2 3">
    <name type="scientific">Reticulomyxa filosa</name>
    <dbReference type="NCBI Taxonomy" id="46433"/>
    <lineage>
        <taxon>Eukaryota</taxon>
        <taxon>Sar</taxon>
        <taxon>Rhizaria</taxon>
        <taxon>Retaria</taxon>
        <taxon>Foraminifera</taxon>
        <taxon>Monothalamids</taxon>
        <taxon>Reticulomyxidae</taxon>
        <taxon>Reticulomyxa</taxon>
    </lineage>
</organism>
<gene>
    <name evidence="2" type="ORF">RFI_28295</name>
</gene>